<dbReference type="EMBL" id="MPUH01000158">
    <property type="protein sequence ID" value="OMJ88155.1"/>
    <property type="molecule type" value="Genomic_DNA"/>
</dbReference>
<evidence type="ECO:0000313" key="3">
    <source>
        <dbReference type="Proteomes" id="UP000187209"/>
    </source>
</evidence>
<sequence length="597" mass="67290">MASSTLKPIRSLRSSSDFRNFSHIRPLDQNYFYASLWHSVLELTLVNLSYSATLQIFMNSIYFYPECQAAAFDKKHKKIIKEFTTALKQQNAVNSKNLLHSDDMWSLLKDIFKSVPTDPESYISPIHPLLECVRVHLVEKTDDYDDWPWEVKNPMFTVNLFEQGPDVYLLHPKNKLKLPEFKAPDEALTTDDSSPLAHEKDDSFIDLEEEGDFITNNDLNKDELRPASEDQAISPDVKGVKFGGVDRSGQRAPTLTSTKPVLKKTAEDQTPKLKDPISDPSPGVVYEKVVPQKAQDVTIEKKVVEKTTQESGLTKFSREKLTVETRTDKSGTQSYKVTTTTKTQITTTQMKNDDFSIFNQKEEIKVTPQKPKPEETKITPQKPNPEVTKITPQKAKTEEVKIIQAPPQKAKEPVVTKSAPPKDDEEGLEYPAYCGAPACQKCFREIARTSHFLLNSLCCNKVIVAGKQGIMPRNAVAEEADPKTCYLCGKGAPRASLINCICCFLNFNIWGTKKYVRSDACGILSLNNWVDITVGRDADLVECSFCNDYRNQAYMCYACDNCGDVVCLQCLRKNTFISEGVCNACHSRRNIVPMMPR</sequence>
<evidence type="ECO:0000256" key="1">
    <source>
        <dbReference type="SAM" id="MobiDB-lite"/>
    </source>
</evidence>
<evidence type="ECO:0000313" key="2">
    <source>
        <dbReference type="EMBL" id="OMJ88155.1"/>
    </source>
</evidence>
<organism evidence="2 3">
    <name type="scientific">Stentor coeruleus</name>
    <dbReference type="NCBI Taxonomy" id="5963"/>
    <lineage>
        <taxon>Eukaryota</taxon>
        <taxon>Sar</taxon>
        <taxon>Alveolata</taxon>
        <taxon>Ciliophora</taxon>
        <taxon>Postciliodesmatophora</taxon>
        <taxon>Heterotrichea</taxon>
        <taxon>Heterotrichida</taxon>
        <taxon>Stentoridae</taxon>
        <taxon>Stentor</taxon>
    </lineage>
</organism>
<feature type="compositionally biased region" description="Basic and acidic residues" evidence="1">
    <location>
        <begin position="366"/>
        <end position="377"/>
    </location>
</feature>
<proteinExistence type="predicted"/>
<dbReference type="Proteomes" id="UP000187209">
    <property type="component" value="Unassembled WGS sequence"/>
</dbReference>
<keyword evidence="3" id="KW-1185">Reference proteome</keyword>
<reference evidence="2 3" key="1">
    <citation type="submission" date="2016-11" db="EMBL/GenBank/DDBJ databases">
        <title>The macronuclear genome of Stentor coeruleus: a giant cell with tiny introns.</title>
        <authorList>
            <person name="Slabodnick M."/>
            <person name="Ruby J.G."/>
            <person name="Reiff S.B."/>
            <person name="Swart E.C."/>
            <person name="Gosai S."/>
            <person name="Prabakaran S."/>
            <person name="Witkowska E."/>
            <person name="Larue G.E."/>
            <person name="Fisher S."/>
            <person name="Freeman R.M."/>
            <person name="Gunawardena J."/>
            <person name="Chu W."/>
            <person name="Stover N.A."/>
            <person name="Gregory B.D."/>
            <person name="Nowacki M."/>
            <person name="Derisi J."/>
            <person name="Roy S.W."/>
            <person name="Marshall W.F."/>
            <person name="Sood P."/>
        </authorList>
    </citation>
    <scope>NUCLEOTIDE SEQUENCE [LARGE SCALE GENOMIC DNA]</scope>
    <source>
        <strain evidence="2">WM001</strain>
    </source>
</reference>
<feature type="region of interest" description="Disordered" evidence="1">
    <location>
        <begin position="366"/>
        <end position="396"/>
    </location>
</feature>
<comment type="caution">
    <text evidence="2">The sequence shown here is derived from an EMBL/GenBank/DDBJ whole genome shotgun (WGS) entry which is preliminary data.</text>
</comment>
<accession>A0A1R2CGQ4</accession>
<feature type="region of interest" description="Disordered" evidence="1">
    <location>
        <begin position="237"/>
        <end position="257"/>
    </location>
</feature>
<feature type="region of interest" description="Disordered" evidence="1">
    <location>
        <begin position="404"/>
        <end position="423"/>
    </location>
</feature>
<protein>
    <submittedName>
        <fullName evidence="2">Uncharacterized protein</fullName>
    </submittedName>
</protein>
<dbReference type="AlphaFoldDB" id="A0A1R2CGQ4"/>
<gene>
    <name evidence="2" type="ORF">SteCoe_9974</name>
</gene>
<name>A0A1R2CGQ4_9CILI</name>